<evidence type="ECO:0000313" key="9">
    <source>
        <dbReference type="EMBL" id="GFE83569.1"/>
    </source>
</evidence>
<sequence length="228" mass="25009">MNVIVPSLPYPMDGLEPHISRRTLAAHYGSHHVACVERTRALIDRTPLETASIETIVQASHEMAKPILFNAVSEAWNHSFYWSCMAAAGGGEATGPIAELIAASFGSQSAFREQFIGMAAAHVGSGWIWLVLEGEGLRIVATPNVNTWLVAASTPLLAVDVWEHAYYLDYRHRRADYVNAFITHLVNWTFANDNLAAARERRAGRRTRWNTAACAAASNIPIRAGGTR</sequence>
<dbReference type="GO" id="GO:0004784">
    <property type="term" value="F:superoxide dismutase activity"/>
    <property type="evidence" value="ECO:0007669"/>
    <property type="project" value="UniProtKB-EC"/>
</dbReference>
<evidence type="ECO:0000259" key="8">
    <source>
        <dbReference type="Pfam" id="PF02777"/>
    </source>
</evidence>
<comment type="function">
    <text evidence="6">Destroys radicals which are normally produced within the cells and which are toxic to biological systems.</text>
</comment>
<dbReference type="InterPro" id="IPR036314">
    <property type="entry name" value="SOD_C_sf"/>
</dbReference>
<dbReference type="InterPro" id="IPR019833">
    <property type="entry name" value="Mn/Fe_SOD_BS"/>
</dbReference>
<dbReference type="Pfam" id="PF02777">
    <property type="entry name" value="Sod_Fe_C"/>
    <property type="match status" value="1"/>
</dbReference>
<dbReference type="Pfam" id="PF00081">
    <property type="entry name" value="Sod_Fe_N"/>
    <property type="match status" value="1"/>
</dbReference>
<feature type="binding site" evidence="5">
    <location>
        <position position="78"/>
    </location>
    <ligand>
        <name>Mn(2+)</name>
        <dbReference type="ChEBI" id="CHEBI:29035"/>
    </ligand>
</feature>
<dbReference type="InterPro" id="IPR019832">
    <property type="entry name" value="Mn/Fe_SOD_C"/>
</dbReference>
<comment type="similarity">
    <text evidence="1 6">Belongs to the iron/manganese superoxide dismutase family.</text>
</comment>
<dbReference type="SUPFAM" id="SSF46609">
    <property type="entry name" value="Fe,Mn superoxide dismutase (SOD), N-terminal domain"/>
    <property type="match status" value="1"/>
</dbReference>
<feature type="binding site" evidence="5">
    <location>
        <position position="27"/>
    </location>
    <ligand>
        <name>Mn(2+)</name>
        <dbReference type="ChEBI" id="CHEBI:29035"/>
    </ligand>
</feature>
<accession>A0A829YK55</accession>
<evidence type="ECO:0000256" key="2">
    <source>
        <dbReference type="ARBA" id="ARBA00022723"/>
    </source>
</evidence>
<reference evidence="10" key="1">
    <citation type="submission" date="2020-01" db="EMBL/GenBank/DDBJ databases">
        <title>'Steroidobacter agaridevorans' sp. nov., agar-degrading bacteria isolated from rhizosphere soils.</title>
        <authorList>
            <person name="Ikenaga M."/>
            <person name="Kataoka M."/>
            <person name="Murouchi A."/>
            <person name="Katsuragi S."/>
            <person name="Sakai M."/>
        </authorList>
    </citation>
    <scope>NUCLEOTIDE SEQUENCE [LARGE SCALE GENOMIC DNA]</scope>
    <source>
        <strain evidence="10">YU21-B</strain>
    </source>
</reference>
<protein>
    <recommendedName>
        <fullName evidence="6">Superoxide dismutase</fullName>
        <ecNumber evidence="6">1.15.1.1</ecNumber>
    </recommendedName>
</protein>
<evidence type="ECO:0000313" key="10">
    <source>
        <dbReference type="Proteomes" id="UP000445000"/>
    </source>
</evidence>
<evidence type="ECO:0000259" key="7">
    <source>
        <dbReference type="Pfam" id="PF00081"/>
    </source>
</evidence>
<name>A0A829YK55_9GAMM</name>
<dbReference type="AlphaFoldDB" id="A0A829YK55"/>
<evidence type="ECO:0000256" key="5">
    <source>
        <dbReference type="PIRSR" id="PIRSR000349-1"/>
    </source>
</evidence>
<evidence type="ECO:0000256" key="3">
    <source>
        <dbReference type="ARBA" id="ARBA00023002"/>
    </source>
</evidence>
<feature type="binding site" evidence="5">
    <location>
        <position position="164"/>
    </location>
    <ligand>
        <name>Mn(2+)</name>
        <dbReference type="ChEBI" id="CHEBI:29035"/>
    </ligand>
</feature>
<comment type="catalytic activity">
    <reaction evidence="4 6">
        <text>2 superoxide + 2 H(+) = H2O2 + O2</text>
        <dbReference type="Rhea" id="RHEA:20696"/>
        <dbReference type="ChEBI" id="CHEBI:15378"/>
        <dbReference type="ChEBI" id="CHEBI:15379"/>
        <dbReference type="ChEBI" id="CHEBI:16240"/>
        <dbReference type="ChEBI" id="CHEBI:18421"/>
        <dbReference type="EC" id="1.15.1.1"/>
    </reaction>
</comment>
<proteinExistence type="inferred from homology"/>
<dbReference type="PANTHER" id="PTHR42769">
    <property type="entry name" value="SUPEROXIDE DISMUTASE"/>
    <property type="match status" value="1"/>
</dbReference>
<keyword evidence="10" id="KW-1185">Reference proteome</keyword>
<gene>
    <name evidence="9" type="primary">sodB</name>
    <name evidence="9" type="ORF">GCM10011487_55690</name>
</gene>
<dbReference type="InterPro" id="IPR019831">
    <property type="entry name" value="Mn/Fe_SOD_N"/>
</dbReference>
<dbReference type="SUPFAM" id="SSF54719">
    <property type="entry name" value="Fe,Mn superoxide dismutase (SOD), C-terminal domain"/>
    <property type="match status" value="1"/>
</dbReference>
<dbReference type="InterPro" id="IPR001189">
    <property type="entry name" value="Mn/Fe_SOD"/>
</dbReference>
<dbReference type="PRINTS" id="PR01703">
    <property type="entry name" value="MNSODISMTASE"/>
</dbReference>
<dbReference type="EC" id="1.15.1.1" evidence="6"/>
<comment type="caution">
    <text evidence="9">The sequence shown here is derived from an EMBL/GenBank/DDBJ whole genome shotgun (WGS) entry which is preliminary data.</text>
</comment>
<dbReference type="GO" id="GO:0046872">
    <property type="term" value="F:metal ion binding"/>
    <property type="evidence" value="ECO:0007669"/>
    <property type="project" value="UniProtKB-KW"/>
</dbReference>
<evidence type="ECO:0000256" key="6">
    <source>
        <dbReference type="RuleBase" id="RU000414"/>
    </source>
</evidence>
<dbReference type="PIRSF" id="PIRSF000349">
    <property type="entry name" value="SODismutase"/>
    <property type="match status" value="1"/>
</dbReference>
<dbReference type="Gene3D" id="1.10.287.990">
    <property type="entry name" value="Fe,Mn superoxide dismutase (SOD) domain"/>
    <property type="match status" value="1"/>
</dbReference>
<evidence type="ECO:0000256" key="1">
    <source>
        <dbReference type="ARBA" id="ARBA00008714"/>
    </source>
</evidence>
<dbReference type="InterPro" id="IPR036324">
    <property type="entry name" value="Mn/Fe_SOD_N_sf"/>
</dbReference>
<feature type="binding site" evidence="5">
    <location>
        <position position="160"/>
    </location>
    <ligand>
        <name>Mn(2+)</name>
        <dbReference type="ChEBI" id="CHEBI:29035"/>
    </ligand>
</feature>
<feature type="domain" description="Manganese/iron superoxide dismutase C-terminal" evidence="8">
    <location>
        <begin position="94"/>
        <end position="193"/>
    </location>
</feature>
<dbReference type="EMBL" id="BLJN01000006">
    <property type="protein sequence ID" value="GFE83569.1"/>
    <property type="molecule type" value="Genomic_DNA"/>
</dbReference>
<feature type="domain" description="Manganese/iron superoxide dismutase N-terminal" evidence="7">
    <location>
        <begin position="5"/>
        <end position="86"/>
    </location>
</feature>
<dbReference type="PROSITE" id="PS00088">
    <property type="entry name" value="SOD_MN"/>
    <property type="match status" value="1"/>
</dbReference>
<dbReference type="Gene3D" id="3.55.40.20">
    <property type="entry name" value="Iron/manganese superoxide dismutase, C-terminal domain"/>
    <property type="match status" value="1"/>
</dbReference>
<keyword evidence="2 5" id="KW-0479">Metal-binding</keyword>
<evidence type="ECO:0000256" key="4">
    <source>
        <dbReference type="ARBA" id="ARBA00049204"/>
    </source>
</evidence>
<keyword evidence="3 6" id="KW-0560">Oxidoreductase</keyword>
<organism evidence="9 10">
    <name type="scientific">Steroidobacter agaridevorans</name>
    <dbReference type="NCBI Taxonomy" id="2695856"/>
    <lineage>
        <taxon>Bacteria</taxon>
        <taxon>Pseudomonadati</taxon>
        <taxon>Pseudomonadota</taxon>
        <taxon>Gammaproteobacteria</taxon>
        <taxon>Steroidobacterales</taxon>
        <taxon>Steroidobacteraceae</taxon>
        <taxon>Steroidobacter</taxon>
    </lineage>
</organism>
<dbReference type="PANTHER" id="PTHR42769:SF3">
    <property type="entry name" value="SUPEROXIDE DISMUTASE [FE] 2, CHLOROPLASTIC"/>
    <property type="match status" value="1"/>
</dbReference>
<dbReference type="Proteomes" id="UP000445000">
    <property type="component" value="Unassembled WGS sequence"/>
</dbReference>
<dbReference type="RefSeq" id="WP_161815175.1">
    <property type="nucleotide sequence ID" value="NZ_BLJN01000006.1"/>
</dbReference>